<dbReference type="EMBL" id="BEGY01000077">
    <property type="protein sequence ID" value="GAX82264.1"/>
    <property type="molecule type" value="Genomic_DNA"/>
</dbReference>
<dbReference type="OrthoDB" id="540694at2759"/>
<dbReference type="Proteomes" id="UP000232323">
    <property type="component" value="Unassembled WGS sequence"/>
</dbReference>
<sequence length="104" mass="12053">MNDLLSDRYETTPIQGKSSKIPGYAGHIPGNVEHCYAQRRAQASLHTNTLSPLIIASKGKWQDMQLVDLRPEERSYNKNYMYAENKKSFFMEFPTAKTFDHRKL</sequence>
<comment type="caution">
    <text evidence="2">The sequence shown here is derived from an EMBL/GenBank/DDBJ whole genome shotgun (WGS) entry which is preliminary data.</text>
</comment>
<dbReference type="AlphaFoldDB" id="A0A250XGR5"/>
<protein>
    <submittedName>
        <fullName evidence="2">Uncharacterized protein</fullName>
    </submittedName>
</protein>
<accession>A0A250XGR5</accession>
<name>A0A250XGR5_9CHLO</name>
<keyword evidence="3" id="KW-1185">Reference proteome</keyword>
<reference evidence="2 3" key="1">
    <citation type="submission" date="2017-08" db="EMBL/GenBank/DDBJ databases">
        <title>Acidophilic green algal genome provides insights into adaptation to an acidic environment.</title>
        <authorList>
            <person name="Hirooka S."/>
            <person name="Hirose Y."/>
            <person name="Kanesaki Y."/>
            <person name="Higuchi S."/>
            <person name="Fujiwara T."/>
            <person name="Onuma R."/>
            <person name="Era A."/>
            <person name="Ohbayashi R."/>
            <person name="Uzuka A."/>
            <person name="Nozaki H."/>
            <person name="Yoshikawa H."/>
            <person name="Miyagishima S.Y."/>
        </authorList>
    </citation>
    <scope>NUCLEOTIDE SEQUENCE [LARGE SCALE GENOMIC DNA]</scope>
    <source>
        <strain evidence="2 3">NIES-2499</strain>
    </source>
</reference>
<proteinExistence type="predicted"/>
<gene>
    <name evidence="2" type="ORF">CEUSTIGMA_g9692.t1</name>
</gene>
<feature type="region of interest" description="Disordered" evidence="1">
    <location>
        <begin position="1"/>
        <end position="22"/>
    </location>
</feature>
<organism evidence="2 3">
    <name type="scientific">Chlamydomonas eustigma</name>
    <dbReference type="NCBI Taxonomy" id="1157962"/>
    <lineage>
        <taxon>Eukaryota</taxon>
        <taxon>Viridiplantae</taxon>
        <taxon>Chlorophyta</taxon>
        <taxon>core chlorophytes</taxon>
        <taxon>Chlorophyceae</taxon>
        <taxon>CS clade</taxon>
        <taxon>Chlamydomonadales</taxon>
        <taxon>Chlamydomonadaceae</taxon>
        <taxon>Chlamydomonas</taxon>
    </lineage>
</organism>
<feature type="compositionally biased region" description="Basic and acidic residues" evidence="1">
    <location>
        <begin position="1"/>
        <end position="10"/>
    </location>
</feature>
<evidence type="ECO:0000256" key="1">
    <source>
        <dbReference type="SAM" id="MobiDB-lite"/>
    </source>
</evidence>
<evidence type="ECO:0000313" key="3">
    <source>
        <dbReference type="Proteomes" id="UP000232323"/>
    </source>
</evidence>
<evidence type="ECO:0000313" key="2">
    <source>
        <dbReference type="EMBL" id="GAX82264.1"/>
    </source>
</evidence>